<feature type="region of interest" description="Disordered" evidence="1">
    <location>
        <begin position="383"/>
        <end position="455"/>
    </location>
</feature>
<dbReference type="EMBL" id="JH711581">
    <property type="protein sequence ID" value="EIW79118.1"/>
    <property type="molecule type" value="Genomic_DNA"/>
</dbReference>
<reference evidence="3" key="1">
    <citation type="journal article" date="2012" name="Science">
        <title>The Paleozoic origin of enzymatic lignin decomposition reconstructed from 31 fungal genomes.</title>
        <authorList>
            <person name="Floudas D."/>
            <person name="Binder M."/>
            <person name="Riley R."/>
            <person name="Barry K."/>
            <person name="Blanchette R.A."/>
            <person name="Henrissat B."/>
            <person name="Martinez A.T."/>
            <person name="Otillar R."/>
            <person name="Spatafora J.W."/>
            <person name="Yadav J.S."/>
            <person name="Aerts A."/>
            <person name="Benoit I."/>
            <person name="Boyd A."/>
            <person name="Carlson A."/>
            <person name="Copeland A."/>
            <person name="Coutinho P.M."/>
            <person name="de Vries R.P."/>
            <person name="Ferreira P."/>
            <person name="Findley K."/>
            <person name="Foster B."/>
            <person name="Gaskell J."/>
            <person name="Glotzer D."/>
            <person name="Gorecki P."/>
            <person name="Heitman J."/>
            <person name="Hesse C."/>
            <person name="Hori C."/>
            <person name="Igarashi K."/>
            <person name="Jurgens J.A."/>
            <person name="Kallen N."/>
            <person name="Kersten P."/>
            <person name="Kohler A."/>
            <person name="Kuees U."/>
            <person name="Kumar T.K.A."/>
            <person name="Kuo A."/>
            <person name="LaButti K."/>
            <person name="Larrondo L.F."/>
            <person name="Lindquist E."/>
            <person name="Ling A."/>
            <person name="Lombard V."/>
            <person name="Lucas S."/>
            <person name="Lundell T."/>
            <person name="Martin R."/>
            <person name="McLaughlin D.J."/>
            <person name="Morgenstern I."/>
            <person name="Morin E."/>
            <person name="Murat C."/>
            <person name="Nagy L.G."/>
            <person name="Nolan M."/>
            <person name="Ohm R.A."/>
            <person name="Patyshakuliyeva A."/>
            <person name="Rokas A."/>
            <person name="Ruiz-Duenas F.J."/>
            <person name="Sabat G."/>
            <person name="Salamov A."/>
            <person name="Samejima M."/>
            <person name="Schmutz J."/>
            <person name="Slot J.C."/>
            <person name="St John F."/>
            <person name="Stenlid J."/>
            <person name="Sun H."/>
            <person name="Sun S."/>
            <person name="Syed K."/>
            <person name="Tsang A."/>
            <person name="Wiebenga A."/>
            <person name="Young D."/>
            <person name="Pisabarro A."/>
            <person name="Eastwood D.C."/>
            <person name="Martin F."/>
            <person name="Cullen D."/>
            <person name="Grigoriev I.V."/>
            <person name="Hibbett D.S."/>
        </authorList>
    </citation>
    <scope>NUCLEOTIDE SEQUENCE [LARGE SCALE GENOMIC DNA]</scope>
    <source>
        <strain evidence="3">RWD-64-598 SS2</strain>
    </source>
</reference>
<proteinExistence type="predicted"/>
<evidence type="ECO:0000313" key="2">
    <source>
        <dbReference type="EMBL" id="EIW79118.1"/>
    </source>
</evidence>
<feature type="region of interest" description="Disordered" evidence="1">
    <location>
        <begin position="1"/>
        <end position="47"/>
    </location>
</feature>
<feature type="compositionally biased region" description="Low complexity" evidence="1">
    <location>
        <begin position="23"/>
        <end position="32"/>
    </location>
</feature>
<dbReference type="OMA" id="NTAVERW"/>
<keyword evidence="3" id="KW-1185">Reference proteome</keyword>
<sequence>MNNSVVEQPNLAEPAGTEAAGTHDAVAPPHDAAPTRDATPTHDATPNDAVTLAQDTVATSNTASTGDAAPIHDVSAPDEMLQRHPADPLFYVETLHKGWVQGHVLSFMEGHIEGYCTARSQSNSRVHDCVDTVTNEFFNFVPWCNKMSDPVPDNFNPHAVEDLSKVEEDQKAHKIEAVKTSITAWLDCRINSTKLVGWPGSKENDVWTRLLKQLSGVPSVKPKKLSAMQFWLKLHYASIVKADCDARWDAEKGRLAEQLSCEAKAKEDHKHKVAKWKASLNAPIDTSPEGRQSVIDTLQTFISPILDEVHEATGLHLALFLAGPKPRKGGCLNCIVMHRGETVSASPQHRAAAQPQTHKAAMKVFLDFVGTCFTKEMKAQSALKKADESAPEGSSSDLLGTGKPGNQIPNHEASGSSTVPHSVALSPSCAAPLPRPSHTPSQNATPGVSCDNRYY</sequence>
<dbReference type="OrthoDB" id="3250313at2759"/>
<dbReference type="GeneID" id="19203503"/>
<evidence type="ECO:0000313" key="3">
    <source>
        <dbReference type="Proteomes" id="UP000053558"/>
    </source>
</evidence>
<feature type="compositionally biased region" description="Polar residues" evidence="1">
    <location>
        <begin position="407"/>
        <end position="420"/>
    </location>
</feature>
<protein>
    <submittedName>
        <fullName evidence="2">Uncharacterized protein</fullName>
    </submittedName>
</protein>
<accession>A0A5M3MIP7</accession>
<name>A0A5M3MIP7_CONPW</name>
<dbReference type="Proteomes" id="UP000053558">
    <property type="component" value="Unassembled WGS sequence"/>
</dbReference>
<gene>
    <name evidence="2" type="ORF">CONPUDRAFT_155803</name>
</gene>
<comment type="caution">
    <text evidence="2">The sequence shown here is derived from an EMBL/GenBank/DDBJ whole genome shotgun (WGS) entry which is preliminary data.</text>
</comment>
<organism evidence="2 3">
    <name type="scientific">Coniophora puteana (strain RWD-64-598)</name>
    <name type="common">Brown rot fungus</name>
    <dbReference type="NCBI Taxonomy" id="741705"/>
    <lineage>
        <taxon>Eukaryota</taxon>
        <taxon>Fungi</taxon>
        <taxon>Dikarya</taxon>
        <taxon>Basidiomycota</taxon>
        <taxon>Agaricomycotina</taxon>
        <taxon>Agaricomycetes</taxon>
        <taxon>Agaricomycetidae</taxon>
        <taxon>Boletales</taxon>
        <taxon>Coniophorineae</taxon>
        <taxon>Coniophoraceae</taxon>
        <taxon>Coniophora</taxon>
    </lineage>
</organism>
<dbReference type="RefSeq" id="XP_007770830.1">
    <property type="nucleotide sequence ID" value="XM_007772640.1"/>
</dbReference>
<evidence type="ECO:0000256" key="1">
    <source>
        <dbReference type="SAM" id="MobiDB-lite"/>
    </source>
</evidence>
<dbReference type="AlphaFoldDB" id="A0A5M3MIP7"/>
<dbReference type="KEGG" id="cput:CONPUDRAFT_155803"/>